<evidence type="ECO:0000256" key="3">
    <source>
        <dbReference type="ARBA" id="ARBA00023237"/>
    </source>
</evidence>
<keyword evidence="3" id="KW-0998">Cell outer membrane</keyword>
<reference evidence="5 6" key="1">
    <citation type="submission" date="2013-04" db="EMBL/GenBank/DDBJ databases">
        <title>The Genome Sequence of Parabacteroides goldsteinii DSM 19448.</title>
        <authorList>
            <consortium name="The Broad Institute Genomics Platform"/>
            <person name="Earl A."/>
            <person name="Ward D."/>
            <person name="Feldgarden M."/>
            <person name="Gevers D."/>
            <person name="Martens E."/>
            <person name="Sakamoto M."/>
            <person name="Benno Y."/>
            <person name="Song Y."/>
            <person name="Liu C."/>
            <person name="Lee J."/>
            <person name="Bolanos M."/>
            <person name="Vaisanen M.L."/>
            <person name="Finegold S.M."/>
            <person name="Walker B."/>
            <person name="Young S."/>
            <person name="Zeng Q."/>
            <person name="Gargeya S."/>
            <person name="Fitzgerald M."/>
            <person name="Haas B."/>
            <person name="Abouelleil A."/>
            <person name="Allen A.W."/>
            <person name="Alvarado L."/>
            <person name="Arachchi H.M."/>
            <person name="Berlin A.M."/>
            <person name="Chapman S.B."/>
            <person name="Gainer-Dewar J."/>
            <person name="Goldberg J."/>
            <person name="Griggs A."/>
            <person name="Gujja S."/>
            <person name="Hansen M."/>
            <person name="Howarth C."/>
            <person name="Imamovic A."/>
            <person name="Ireland A."/>
            <person name="Larimer J."/>
            <person name="McCowan C."/>
            <person name="Murphy C."/>
            <person name="Pearson M."/>
            <person name="Poon T.W."/>
            <person name="Priest M."/>
            <person name="Roberts A."/>
            <person name="Saif S."/>
            <person name="Shea T."/>
            <person name="Sisk P."/>
            <person name="Sykes S."/>
            <person name="Wortman J."/>
            <person name="Nusbaum C."/>
            <person name="Birren B."/>
        </authorList>
    </citation>
    <scope>NUCLEOTIDE SEQUENCE [LARGE SCALE GENOMIC DNA]</scope>
    <source>
        <strain evidence="5 6">DSM 19448</strain>
    </source>
</reference>
<dbReference type="EMBL" id="AQHV01000011">
    <property type="protein sequence ID" value="KKB56258.1"/>
    <property type="molecule type" value="Genomic_DNA"/>
</dbReference>
<comment type="caution">
    <text evidence="5">The sequence shown here is derived from an EMBL/GenBank/DDBJ whole genome shotgun (WGS) entry which is preliminary data.</text>
</comment>
<evidence type="ECO:0000313" key="5">
    <source>
        <dbReference type="EMBL" id="KKB56258.1"/>
    </source>
</evidence>
<dbReference type="SUPFAM" id="SSF56935">
    <property type="entry name" value="Porins"/>
    <property type="match status" value="1"/>
</dbReference>
<sequence>MKTVAMITMKKSFLLLIAGCTLSAATYAQEAVKDTVQVNKEKSNETNSRNVMLNASSANGPREISIGLPGGDVNVLENGLPVVYNSNPHNVNTHWRGDGSLGHVGLLKISETAITTGTVGYAVNSHTQLGTQKFRGKLNYNTNHFGKQQIDLNISGNAGKGWFYSGSIYQDFDPGTFKLRFASNQDRTQIYKAAITKRYHQDRGELSVIYHYSNSRWPSNAATNAPFMYVGDGSVKEIPGFKLGTSSYLPTTGEMVYMDMRSGELKKTNLYDASLNKGNQISLHHAYKWDNGLKWIVNAKYDHALGSYVYQTPMSLEKKTSEDDYSLKDLEGNLTPYEGYVQSRMSCLNRGNIDETFLTSELSREYKNGTWRIGLNQWHYKIDYASNTTMYDHTVEEYPSRLMKEGYTDGVYYDFNKNASEYYKGYENKLALYFTHDWDINDKINVYYGARFEYQKMHGQNAAVYLRNDSVLGRFPNYHLGAAYNKNGQTGTVAPQDFDYDWFNQVYTFALTYKLTGQFGFTGDFTYNTQHPAISSFAPSELPNVEKVSIPLGRAGIYYNNNWLSLTSLFSYIGKTNNNSTLNLINPNNSKDINAAPLSYDIKTIGWTTDLIAKLFRGFDLHFLFTYQNPTYKKYETGVNFSDGSYAGINATGNIVTEIPKVLLEIDPSYTYKDFRVWLSARYFSKTYANINNAYYFNGRWETFGGVNYKVNKYLSLGATVVNILNQTGARGSISGAELDKKEDASKHNGQWMAGSYIRPFTVEFSANITF</sequence>
<gene>
    <name evidence="5" type="ORF">HMPREF1535_02232</name>
</gene>
<proteinExistence type="predicted"/>
<evidence type="ECO:0000313" key="6">
    <source>
        <dbReference type="Proteomes" id="UP000033047"/>
    </source>
</evidence>
<dbReference type="RefSeq" id="WP_046146115.1">
    <property type="nucleotide sequence ID" value="NZ_KQ033912.1"/>
</dbReference>
<evidence type="ECO:0000256" key="4">
    <source>
        <dbReference type="SAM" id="SignalP"/>
    </source>
</evidence>
<accession>A0A0F5JEV6</accession>
<evidence type="ECO:0008006" key="7">
    <source>
        <dbReference type="Google" id="ProtNLM"/>
    </source>
</evidence>
<dbReference type="InterPro" id="IPR036942">
    <property type="entry name" value="Beta-barrel_TonB_sf"/>
</dbReference>
<name>A0A0F5JEV6_9BACT</name>
<evidence type="ECO:0000256" key="1">
    <source>
        <dbReference type="ARBA" id="ARBA00004442"/>
    </source>
</evidence>
<comment type="subcellular location">
    <subcellularLocation>
        <location evidence="1">Cell outer membrane</location>
    </subcellularLocation>
</comment>
<feature type="signal peptide" evidence="4">
    <location>
        <begin position="1"/>
        <end position="30"/>
    </location>
</feature>
<dbReference type="STRING" id="927665.HMPREF1535_02232"/>
<dbReference type="HOGENOM" id="CLU_355509_0_0_10"/>
<dbReference type="AlphaFoldDB" id="A0A0F5JEV6"/>
<dbReference type="GO" id="GO:0009279">
    <property type="term" value="C:cell outer membrane"/>
    <property type="evidence" value="ECO:0007669"/>
    <property type="project" value="UniProtKB-SubCell"/>
</dbReference>
<protein>
    <recommendedName>
        <fullName evidence="7">TonB-dependent receptor-like beta-barrel domain-containing protein</fullName>
    </recommendedName>
</protein>
<dbReference type="Proteomes" id="UP000033047">
    <property type="component" value="Unassembled WGS sequence"/>
</dbReference>
<keyword evidence="2" id="KW-0472">Membrane</keyword>
<dbReference type="PATRIC" id="fig|927665.4.peg.2294"/>
<organism evidence="5 6">
    <name type="scientific">Parabacteroides goldsteinii DSM 19448 = WAL 12034</name>
    <dbReference type="NCBI Taxonomy" id="927665"/>
    <lineage>
        <taxon>Bacteria</taxon>
        <taxon>Pseudomonadati</taxon>
        <taxon>Bacteroidota</taxon>
        <taxon>Bacteroidia</taxon>
        <taxon>Bacteroidales</taxon>
        <taxon>Tannerellaceae</taxon>
        <taxon>Parabacteroides</taxon>
    </lineage>
</organism>
<feature type="chain" id="PRO_5002489817" description="TonB-dependent receptor-like beta-barrel domain-containing protein" evidence="4">
    <location>
        <begin position="31"/>
        <end position="771"/>
    </location>
</feature>
<keyword evidence="4" id="KW-0732">Signal</keyword>
<dbReference type="Gene3D" id="2.40.170.20">
    <property type="entry name" value="TonB-dependent receptor, beta-barrel domain"/>
    <property type="match status" value="1"/>
</dbReference>
<evidence type="ECO:0000256" key="2">
    <source>
        <dbReference type="ARBA" id="ARBA00023136"/>
    </source>
</evidence>